<dbReference type="InterPro" id="IPR034003">
    <property type="entry name" value="ABCG_PDR_2"/>
</dbReference>
<feature type="region of interest" description="Disordered" evidence="10">
    <location>
        <begin position="881"/>
        <end position="901"/>
    </location>
</feature>
<evidence type="ECO:0000259" key="12">
    <source>
        <dbReference type="PROSITE" id="PS50893"/>
    </source>
</evidence>
<feature type="compositionally biased region" description="Polar residues" evidence="10">
    <location>
        <begin position="890"/>
        <end position="901"/>
    </location>
</feature>
<keyword evidence="8 11" id="KW-0472">Membrane</keyword>
<feature type="transmembrane region" description="Helical" evidence="11">
    <location>
        <begin position="1289"/>
        <end position="1312"/>
    </location>
</feature>
<evidence type="ECO:0000256" key="6">
    <source>
        <dbReference type="ARBA" id="ARBA00022840"/>
    </source>
</evidence>
<dbReference type="OrthoDB" id="245989at2759"/>
<dbReference type="PANTHER" id="PTHR19241">
    <property type="entry name" value="ATP-BINDING CASSETTE TRANSPORTER"/>
    <property type="match status" value="1"/>
</dbReference>
<evidence type="ECO:0000313" key="13">
    <source>
        <dbReference type="EMBL" id="CAG8978601.1"/>
    </source>
</evidence>
<dbReference type="Gene3D" id="3.40.50.300">
    <property type="entry name" value="P-loop containing nucleotide triphosphate hydrolases"/>
    <property type="match status" value="2"/>
</dbReference>
<keyword evidence="7 11" id="KW-1133">Transmembrane helix</keyword>
<evidence type="ECO:0000256" key="11">
    <source>
        <dbReference type="SAM" id="Phobius"/>
    </source>
</evidence>
<dbReference type="CDD" id="cd03232">
    <property type="entry name" value="ABCG_PDR_domain2"/>
    <property type="match status" value="1"/>
</dbReference>
<feature type="domain" description="ABC transporter" evidence="12">
    <location>
        <begin position="226"/>
        <end position="476"/>
    </location>
</feature>
<evidence type="ECO:0000256" key="2">
    <source>
        <dbReference type="ARBA" id="ARBA00006012"/>
    </source>
</evidence>
<dbReference type="InterPro" id="IPR027417">
    <property type="entry name" value="P-loop_NTPase"/>
</dbReference>
<comment type="similarity">
    <text evidence="2">Belongs to the ABC transporter superfamily. ABCG family. PDR (TC 3.A.1.205) subfamily.</text>
</comment>
<dbReference type="InterPro" id="IPR003593">
    <property type="entry name" value="AAA+_ATPase"/>
</dbReference>
<evidence type="ECO:0000256" key="8">
    <source>
        <dbReference type="ARBA" id="ARBA00023136"/>
    </source>
</evidence>
<feature type="region of interest" description="Disordered" evidence="10">
    <location>
        <begin position="1598"/>
        <end position="1632"/>
    </location>
</feature>
<feature type="coiled-coil region" evidence="9">
    <location>
        <begin position="1570"/>
        <end position="1597"/>
    </location>
</feature>
<dbReference type="GO" id="GO:0140359">
    <property type="term" value="F:ABC-type transporter activity"/>
    <property type="evidence" value="ECO:0007669"/>
    <property type="project" value="InterPro"/>
</dbReference>
<feature type="compositionally biased region" description="Polar residues" evidence="10">
    <location>
        <begin position="86"/>
        <end position="96"/>
    </location>
</feature>
<dbReference type="InterPro" id="IPR029481">
    <property type="entry name" value="ABC_trans_N"/>
</dbReference>
<evidence type="ECO:0000256" key="10">
    <source>
        <dbReference type="SAM" id="MobiDB-lite"/>
    </source>
</evidence>
<dbReference type="InterPro" id="IPR003439">
    <property type="entry name" value="ABC_transporter-like_ATP-bd"/>
</dbReference>
<dbReference type="InterPro" id="IPR034001">
    <property type="entry name" value="ABCG_PDR_1"/>
</dbReference>
<keyword evidence="4 11" id="KW-0812">Transmembrane</keyword>
<evidence type="ECO:0000313" key="14">
    <source>
        <dbReference type="Proteomes" id="UP000701801"/>
    </source>
</evidence>
<keyword evidence="6" id="KW-0067">ATP-binding</keyword>
<keyword evidence="9" id="KW-0175">Coiled coil</keyword>
<proteinExistence type="inferred from homology"/>
<keyword evidence="3" id="KW-0813">Transport</keyword>
<feature type="transmembrane region" description="Helical" evidence="11">
    <location>
        <begin position="1332"/>
        <end position="1358"/>
    </location>
</feature>
<evidence type="ECO:0000256" key="1">
    <source>
        <dbReference type="ARBA" id="ARBA00004141"/>
    </source>
</evidence>
<feature type="transmembrane region" description="Helical" evidence="11">
    <location>
        <begin position="696"/>
        <end position="717"/>
    </location>
</feature>
<evidence type="ECO:0000256" key="4">
    <source>
        <dbReference type="ARBA" id="ARBA00022692"/>
    </source>
</evidence>
<feature type="transmembrane region" description="Helical" evidence="11">
    <location>
        <begin position="589"/>
        <end position="609"/>
    </location>
</feature>
<dbReference type="InterPro" id="IPR013525">
    <property type="entry name" value="ABC2_TM"/>
</dbReference>
<comment type="caution">
    <text evidence="13">The sequence shown here is derived from an EMBL/GenBank/DDBJ whole genome shotgun (WGS) entry which is preliminary data.</text>
</comment>
<dbReference type="FunFam" id="3.40.50.300:FF:000054">
    <property type="entry name" value="ABC multidrug transporter atrF"/>
    <property type="match status" value="1"/>
</dbReference>
<sequence length="1632" mass="183334">MPVRSNSPSPPTKSTIPSTRFLQVNHHLLKLHEHNHRHLLNLNANLSLQEGIMDYDDALQTIAALLNDPLPEPQTLSRQRSEPALPSQSTTTNLSVQHLPRRHRSSSHIQDDMEIHEMTPIREMDMFTPLESKDLALSQFPAKGMVGTYDNPLNPFLDLPADSPLNPKCESFNAQKWVTNLVGFIMQDPAQYAYETSRLSVCFSNLDVHGFGSPTDYQKTVSNVILELGEIFRCFSKSRKEKVQILQGFDGVVESGEMLLVLGRPGSGCSTLLKTISGDTKGFFVAENSSLNYRGITAKQMQSQFRGEAIYMAENDVHINSLTVGQTLWNAAMARAPRDFTFPGVTRKKYAEHMTEVMMATFGIMHTKDTKVAFISGGETKRVSIAEAMLSGSPIQCWDNSTRGLDSANALEFCKNLRLTADMFNSTILVSLYQGSEDTYELFDKVTVLYEGKQIYFGESHQAKAYFVNMGFECMPRQTTADFLTSLTNPSERRVRPGFEHRTPRTPDEFVLAWKRSPAYKRLRKTIFTYESKFPIGGKLVDEFKAARRLRQSEHQHVGSSYTMSISQQVSWCVTRGFQRLKGDASVTISNIIGNSVLALIVGSIFYDLKNNTGSFYSRPVCLFFAILLNAFSSSLELITLYEQRPITEKHARYAFCHPFAEAAASAIVDLPYKICNSISFNLFLYLMTGLRREPGAFFTFLAFSFSTTLALSMVFRTIGASSRTLAQALAPAALFILSLMVYTGFVIPINTMVPWFRWINFIDPIAYAFESLMINEFDGRHFPCSNFVPSGPQYQGVGPLNHICAVVGAVAGSNVASGTEFIRLGYSYNASNLWRNLAIILAIFVFFTFTYLFASEYITEKKPKGEVLLFPRGLRPTHNAKDDLEHLSRTSSPRSSAHLSNTPRRISAFIHKQTSIFHWRNICYDIKVKKEERRILDHVDGWVKPGTLTALMGPSGAGKTTLLDVLATRDTAGTASGSALVDGQSRDISFQRKTGYSQQQDVYLETLTVRETLQFNALMCQPRNVSRKDKLAYVDTIINLLEMGYYADAIVGVPGEGLNIEQRKKLNIAVELAAKPKLLLFLDEPTSGLDSQTSWVILDLLRKLNLHGQAILCTIHQPSGVLFQRFDRLLLLAPNGRPAYFGDIGPSATTVISYFERNGAKECPANGNPAEWIMEVLGCAPGHHSTIDWPEVWRNSPEYSRVHSELDSMELRAHRKIPAEEVNDDHEFDEFAAPFSAQLWECFKRVNIQYWRTPSYIYSKIALSLLTSLFLGFSFYQTDNSLQGLQNQIFSIFMLLTQAANLVPQILPNFVAQRTIFEARERSAKTYSWQVFILSNILVEIPWNTLMSIFIFASWYFPIGFYRNSATTALMATNSVVILLFIWGYMMYMSTFAHMMQAGVDLAAMAGNYANLLFMLSLIFCGILVAPDALPGFWIFMYRVSPYNYLVGAILSVSLANAEVRCSGIELLHFEPPNGATCSSYMESFIKYSGGYLKNPDAITDCAYCPLSASSTFLKTFGIEYANRWRSFAIIWVFILVNICGAFYFYWLARVPQKRKYRNLGNTEKDISSEESEEILARQDEELEKVEKRKKNIVDEGISVDRGGSSQDASRGASFTGATSGSRASARDCEL</sequence>
<dbReference type="Pfam" id="PF01061">
    <property type="entry name" value="ABC2_membrane"/>
    <property type="match status" value="2"/>
</dbReference>
<gene>
    <name evidence="13" type="ORF">HYALB_00010962</name>
</gene>
<accession>A0A9N9Q952</accession>
<dbReference type="Pfam" id="PF14510">
    <property type="entry name" value="ABC_trans_N"/>
    <property type="match status" value="1"/>
</dbReference>
<feature type="transmembrane region" description="Helical" evidence="11">
    <location>
        <begin position="1370"/>
        <end position="1389"/>
    </location>
</feature>
<dbReference type="Pfam" id="PF00005">
    <property type="entry name" value="ABC_tran"/>
    <property type="match status" value="2"/>
</dbReference>
<comment type="subcellular location">
    <subcellularLocation>
        <location evidence="1">Membrane</location>
        <topology evidence="1">Multi-pass membrane protein</topology>
    </subcellularLocation>
</comment>
<feature type="region of interest" description="Disordered" evidence="10">
    <location>
        <begin position="70"/>
        <end position="108"/>
    </location>
</feature>
<feature type="transmembrane region" description="Helical" evidence="11">
    <location>
        <begin position="1410"/>
        <end position="1437"/>
    </location>
</feature>
<dbReference type="PROSITE" id="PS50893">
    <property type="entry name" value="ABC_TRANSPORTER_2"/>
    <property type="match status" value="2"/>
</dbReference>
<dbReference type="CDD" id="cd03233">
    <property type="entry name" value="ABCG_PDR_domain1"/>
    <property type="match status" value="1"/>
</dbReference>
<dbReference type="Proteomes" id="UP000701801">
    <property type="component" value="Unassembled WGS sequence"/>
</dbReference>
<dbReference type="EMBL" id="CAJVRM010000268">
    <property type="protein sequence ID" value="CAG8978601.1"/>
    <property type="molecule type" value="Genomic_DNA"/>
</dbReference>
<dbReference type="GO" id="GO:0005524">
    <property type="term" value="F:ATP binding"/>
    <property type="evidence" value="ECO:0007669"/>
    <property type="project" value="UniProtKB-KW"/>
</dbReference>
<feature type="transmembrane region" description="Helical" evidence="11">
    <location>
        <begin position="1258"/>
        <end position="1277"/>
    </location>
</feature>
<keyword evidence="14" id="KW-1185">Reference proteome</keyword>
<dbReference type="Pfam" id="PF06422">
    <property type="entry name" value="PDR_CDR"/>
    <property type="match status" value="1"/>
</dbReference>
<feature type="domain" description="ABC transporter" evidence="12">
    <location>
        <begin position="918"/>
        <end position="1161"/>
    </location>
</feature>
<dbReference type="GO" id="GO:0016020">
    <property type="term" value="C:membrane"/>
    <property type="evidence" value="ECO:0007669"/>
    <property type="project" value="UniProtKB-SubCell"/>
</dbReference>
<dbReference type="SUPFAM" id="SSF52540">
    <property type="entry name" value="P-loop containing nucleoside triphosphate hydrolases"/>
    <property type="match status" value="2"/>
</dbReference>
<dbReference type="GO" id="GO:0016887">
    <property type="term" value="F:ATP hydrolysis activity"/>
    <property type="evidence" value="ECO:0007669"/>
    <property type="project" value="InterPro"/>
</dbReference>
<organism evidence="13 14">
    <name type="scientific">Hymenoscyphus albidus</name>
    <dbReference type="NCBI Taxonomy" id="595503"/>
    <lineage>
        <taxon>Eukaryota</taxon>
        <taxon>Fungi</taxon>
        <taxon>Dikarya</taxon>
        <taxon>Ascomycota</taxon>
        <taxon>Pezizomycotina</taxon>
        <taxon>Leotiomycetes</taxon>
        <taxon>Helotiales</taxon>
        <taxon>Helotiaceae</taxon>
        <taxon>Hymenoscyphus</taxon>
    </lineage>
</organism>
<evidence type="ECO:0000256" key="9">
    <source>
        <dbReference type="SAM" id="Coils"/>
    </source>
</evidence>
<dbReference type="SMART" id="SM00382">
    <property type="entry name" value="AAA"/>
    <property type="match status" value="2"/>
</dbReference>
<feature type="transmembrane region" description="Helical" evidence="11">
    <location>
        <begin position="834"/>
        <end position="855"/>
    </location>
</feature>
<evidence type="ECO:0000256" key="7">
    <source>
        <dbReference type="ARBA" id="ARBA00022989"/>
    </source>
</evidence>
<name>A0A9N9Q952_9HELO</name>
<feature type="transmembrane region" description="Helical" evidence="11">
    <location>
        <begin position="621"/>
        <end position="642"/>
    </location>
</feature>
<feature type="transmembrane region" description="Helical" evidence="11">
    <location>
        <begin position="1530"/>
        <end position="1550"/>
    </location>
</feature>
<feature type="transmembrane region" description="Helical" evidence="11">
    <location>
        <begin position="729"/>
        <end position="750"/>
    </location>
</feature>
<evidence type="ECO:0000256" key="3">
    <source>
        <dbReference type="ARBA" id="ARBA00022448"/>
    </source>
</evidence>
<reference evidence="13" key="1">
    <citation type="submission" date="2021-07" db="EMBL/GenBank/DDBJ databases">
        <authorList>
            <person name="Durling M."/>
        </authorList>
    </citation>
    <scope>NUCLEOTIDE SEQUENCE</scope>
</reference>
<protein>
    <recommendedName>
        <fullName evidence="12">ABC transporter domain-containing protein</fullName>
    </recommendedName>
</protein>
<evidence type="ECO:0000256" key="5">
    <source>
        <dbReference type="ARBA" id="ARBA00022741"/>
    </source>
</evidence>
<keyword evidence="5" id="KW-0547">Nucleotide-binding</keyword>
<dbReference type="InterPro" id="IPR010929">
    <property type="entry name" value="PDR_CDR_ABC"/>
</dbReference>